<sequence>MKLHHLKLSPPRKKFWIRLWRKMRAHRIQFEQFKDKFLSVRLRQGSASTALPLWPLSPSPTVVFIPETVGTAAPGSLFKATPSMFMDSLPAEGTPSPSRIALRDLWTGTGRRTLDDKQRIGQIRCILEKTAVSAVKKTFCSRIKPRDINLLQAAPGLGRDELAPAADRGKFYNEEISNLCS</sequence>
<accession>A0A9D4DIT9</accession>
<proteinExistence type="predicted"/>
<dbReference type="Proteomes" id="UP000828390">
    <property type="component" value="Unassembled WGS sequence"/>
</dbReference>
<protein>
    <submittedName>
        <fullName evidence="1">Uncharacterized protein</fullName>
    </submittedName>
</protein>
<name>A0A9D4DIT9_DREPO</name>
<dbReference type="AlphaFoldDB" id="A0A9D4DIT9"/>
<evidence type="ECO:0000313" key="2">
    <source>
        <dbReference type="Proteomes" id="UP000828390"/>
    </source>
</evidence>
<gene>
    <name evidence="1" type="ORF">DPMN_183671</name>
</gene>
<reference evidence="1" key="1">
    <citation type="journal article" date="2019" name="bioRxiv">
        <title>The Genome of the Zebra Mussel, Dreissena polymorpha: A Resource for Invasive Species Research.</title>
        <authorList>
            <person name="McCartney M.A."/>
            <person name="Auch B."/>
            <person name="Kono T."/>
            <person name="Mallez S."/>
            <person name="Zhang Y."/>
            <person name="Obille A."/>
            <person name="Becker A."/>
            <person name="Abrahante J.E."/>
            <person name="Garbe J."/>
            <person name="Badalamenti J.P."/>
            <person name="Herman A."/>
            <person name="Mangelson H."/>
            <person name="Liachko I."/>
            <person name="Sullivan S."/>
            <person name="Sone E.D."/>
            <person name="Koren S."/>
            <person name="Silverstein K.A.T."/>
            <person name="Beckman K.B."/>
            <person name="Gohl D.M."/>
        </authorList>
    </citation>
    <scope>NUCLEOTIDE SEQUENCE</scope>
    <source>
        <strain evidence="1">Duluth1</strain>
        <tissue evidence="1">Whole animal</tissue>
    </source>
</reference>
<evidence type="ECO:0000313" key="1">
    <source>
        <dbReference type="EMBL" id="KAH3749180.1"/>
    </source>
</evidence>
<keyword evidence="2" id="KW-1185">Reference proteome</keyword>
<dbReference type="EMBL" id="JAIWYP010000010">
    <property type="protein sequence ID" value="KAH3749180.1"/>
    <property type="molecule type" value="Genomic_DNA"/>
</dbReference>
<comment type="caution">
    <text evidence="1">The sequence shown here is derived from an EMBL/GenBank/DDBJ whole genome shotgun (WGS) entry which is preliminary data.</text>
</comment>
<organism evidence="1 2">
    <name type="scientific">Dreissena polymorpha</name>
    <name type="common">Zebra mussel</name>
    <name type="synonym">Mytilus polymorpha</name>
    <dbReference type="NCBI Taxonomy" id="45954"/>
    <lineage>
        <taxon>Eukaryota</taxon>
        <taxon>Metazoa</taxon>
        <taxon>Spiralia</taxon>
        <taxon>Lophotrochozoa</taxon>
        <taxon>Mollusca</taxon>
        <taxon>Bivalvia</taxon>
        <taxon>Autobranchia</taxon>
        <taxon>Heteroconchia</taxon>
        <taxon>Euheterodonta</taxon>
        <taxon>Imparidentia</taxon>
        <taxon>Neoheterodontei</taxon>
        <taxon>Myida</taxon>
        <taxon>Dreissenoidea</taxon>
        <taxon>Dreissenidae</taxon>
        <taxon>Dreissena</taxon>
    </lineage>
</organism>
<reference evidence="1" key="2">
    <citation type="submission" date="2020-11" db="EMBL/GenBank/DDBJ databases">
        <authorList>
            <person name="McCartney M.A."/>
            <person name="Auch B."/>
            <person name="Kono T."/>
            <person name="Mallez S."/>
            <person name="Becker A."/>
            <person name="Gohl D.M."/>
            <person name="Silverstein K.A.T."/>
            <person name="Koren S."/>
            <person name="Bechman K.B."/>
            <person name="Herman A."/>
            <person name="Abrahante J.E."/>
            <person name="Garbe J."/>
        </authorList>
    </citation>
    <scope>NUCLEOTIDE SEQUENCE</scope>
    <source>
        <strain evidence="1">Duluth1</strain>
        <tissue evidence="1">Whole animal</tissue>
    </source>
</reference>